<dbReference type="OrthoDB" id="2963168at2759"/>
<dbReference type="Proteomes" id="UP000023152">
    <property type="component" value="Unassembled WGS sequence"/>
</dbReference>
<keyword evidence="6" id="KW-0346">Stress response</keyword>
<evidence type="ECO:0000256" key="2">
    <source>
        <dbReference type="ARBA" id="ARBA00022771"/>
    </source>
</evidence>
<accession>X6LFY9</accession>
<dbReference type="SUPFAM" id="SSF53067">
    <property type="entry name" value="Actin-like ATPase domain"/>
    <property type="match status" value="1"/>
</dbReference>
<organism evidence="6 7">
    <name type="scientific">Reticulomyxa filosa</name>
    <dbReference type="NCBI Taxonomy" id="46433"/>
    <lineage>
        <taxon>Eukaryota</taxon>
        <taxon>Sar</taxon>
        <taxon>Rhizaria</taxon>
        <taxon>Retaria</taxon>
        <taxon>Foraminifera</taxon>
        <taxon>Monothalamids</taxon>
        <taxon>Reticulomyxidae</taxon>
        <taxon>Reticulomyxa</taxon>
    </lineage>
</organism>
<evidence type="ECO:0000313" key="6">
    <source>
        <dbReference type="EMBL" id="ETO00868.1"/>
    </source>
</evidence>
<dbReference type="PANTHER" id="PTHR14187:SF5">
    <property type="entry name" value="HEAT SHOCK 70 KDA PROTEIN 12A"/>
    <property type="match status" value="1"/>
</dbReference>
<evidence type="ECO:0000256" key="4">
    <source>
        <dbReference type="PROSITE-ProRule" id="PRU00322"/>
    </source>
</evidence>
<dbReference type="InterPro" id="IPR036443">
    <property type="entry name" value="Znf_RanBP2_sf"/>
</dbReference>
<evidence type="ECO:0000259" key="5">
    <source>
        <dbReference type="PROSITE" id="PS50199"/>
    </source>
</evidence>
<reference evidence="6 7" key="1">
    <citation type="journal article" date="2013" name="Curr. Biol.">
        <title>The Genome of the Foraminiferan Reticulomyxa filosa.</title>
        <authorList>
            <person name="Glockner G."/>
            <person name="Hulsmann N."/>
            <person name="Schleicher M."/>
            <person name="Noegel A.A."/>
            <person name="Eichinger L."/>
            <person name="Gallinger C."/>
            <person name="Pawlowski J."/>
            <person name="Sierra R."/>
            <person name="Euteneuer U."/>
            <person name="Pillet L."/>
            <person name="Moustafa A."/>
            <person name="Platzer M."/>
            <person name="Groth M."/>
            <person name="Szafranski K."/>
            <person name="Schliwa M."/>
        </authorList>
    </citation>
    <scope>NUCLEOTIDE SEQUENCE [LARGE SCALE GENOMIC DNA]</scope>
</reference>
<dbReference type="AlphaFoldDB" id="X6LFY9"/>
<proteinExistence type="predicted"/>
<dbReference type="InterPro" id="IPR001876">
    <property type="entry name" value="Znf_RanBP2"/>
</dbReference>
<comment type="caution">
    <text evidence="6">The sequence shown here is derived from an EMBL/GenBank/DDBJ whole genome shotgun (WGS) entry which is preliminary data.</text>
</comment>
<feature type="domain" description="RanBP2-type" evidence="5">
    <location>
        <begin position="95"/>
        <end position="125"/>
    </location>
</feature>
<dbReference type="SUPFAM" id="SSF90209">
    <property type="entry name" value="Ran binding protein zinc finger-like"/>
    <property type="match status" value="1"/>
</dbReference>
<gene>
    <name evidence="6" type="ORF">RFI_36571</name>
</gene>
<evidence type="ECO:0000256" key="1">
    <source>
        <dbReference type="ARBA" id="ARBA00022723"/>
    </source>
</evidence>
<dbReference type="InterPro" id="IPR043129">
    <property type="entry name" value="ATPase_NBD"/>
</dbReference>
<protein>
    <submittedName>
        <fullName evidence="6">Heat shock 70 kDa protein 12A</fullName>
    </submittedName>
</protein>
<name>X6LFY9_RETFI</name>
<dbReference type="PROSITE" id="PS01358">
    <property type="entry name" value="ZF_RANBP2_1"/>
    <property type="match status" value="1"/>
</dbReference>
<dbReference type="PANTHER" id="PTHR14187">
    <property type="entry name" value="ALPHA KINASE/ELONGATION FACTOR 2 KINASE"/>
    <property type="match status" value="1"/>
</dbReference>
<dbReference type="Gene3D" id="3.30.420.40">
    <property type="match status" value="1"/>
</dbReference>
<keyword evidence="2 4" id="KW-0863">Zinc-finger</keyword>
<evidence type="ECO:0000313" key="7">
    <source>
        <dbReference type="Proteomes" id="UP000023152"/>
    </source>
</evidence>
<sequence>MKLSVNNLQYCYEYFSMKIYNNYFFYCHFDIHARNAISFQNFSDNLVTFFFGLTDSVNSRLTSKVEKLEKMAKKDEKEQEFFYDLWTEGNPSKNQTNREWTCTTCSKKNKKQYLQCIQCQTPKPNSNQPKILQSNVPWKNTKNFDCIIAIDFGTEGTAMAINMKKSTAVNSITDWSSSGVADTRESTGKTKTTLLLDKNHQVIAFGNEAWNKFYFIYQSPNNKDGSKWLLFHRFKMNLYDVAGQYQTRKKSTLKKELQSTNGISVSTEIVFVSALKYCKQKAMQYLNQNNLMVRENRIQWAITVPAIWDEKAKGLMKQWAQQAKIWSPSIPNQLIIALEPECASICVMLEMKDNPDQIQFKT</sequence>
<evidence type="ECO:0000256" key="3">
    <source>
        <dbReference type="ARBA" id="ARBA00022833"/>
    </source>
</evidence>
<dbReference type="EMBL" id="ASPP01039832">
    <property type="protein sequence ID" value="ETO00868.1"/>
    <property type="molecule type" value="Genomic_DNA"/>
</dbReference>
<keyword evidence="1" id="KW-0479">Metal-binding</keyword>
<dbReference type="Gene3D" id="4.10.1060.10">
    <property type="entry name" value="Zinc finger, RanBP2-type"/>
    <property type="match status" value="1"/>
</dbReference>
<keyword evidence="3" id="KW-0862">Zinc</keyword>
<dbReference type="PROSITE" id="PS50199">
    <property type="entry name" value="ZF_RANBP2_2"/>
    <property type="match status" value="1"/>
</dbReference>
<dbReference type="GO" id="GO:0008270">
    <property type="term" value="F:zinc ion binding"/>
    <property type="evidence" value="ECO:0007669"/>
    <property type="project" value="UniProtKB-KW"/>
</dbReference>
<keyword evidence="7" id="KW-1185">Reference proteome</keyword>